<evidence type="ECO:0000256" key="10">
    <source>
        <dbReference type="ARBA" id="ARBA00023235"/>
    </source>
</evidence>
<dbReference type="GO" id="GO:0004527">
    <property type="term" value="F:exonuclease activity"/>
    <property type="evidence" value="ECO:0007669"/>
    <property type="project" value="UniProtKB-KW"/>
</dbReference>
<dbReference type="PANTHER" id="PTHR11070">
    <property type="entry name" value="UVRD / RECB / PCRA DNA HELICASE FAMILY MEMBER"/>
    <property type="match status" value="1"/>
</dbReference>
<feature type="domain" description="UvrD-like helicase ATP-binding" evidence="15">
    <location>
        <begin position="1"/>
        <end position="503"/>
    </location>
</feature>
<dbReference type="Proteomes" id="UP000282832">
    <property type="component" value="Unassembled WGS sequence"/>
</dbReference>
<evidence type="ECO:0000256" key="6">
    <source>
        <dbReference type="ARBA" id="ARBA00022839"/>
    </source>
</evidence>
<evidence type="ECO:0000256" key="1">
    <source>
        <dbReference type="ARBA" id="ARBA00022722"/>
    </source>
</evidence>
<dbReference type="Gene3D" id="3.90.320.10">
    <property type="match status" value="1"/>
</dbReference>
<organism evidence="17 18">
    <name type="scientific">Sandaracinomonas limnophila</name>
    <dbReference type="NCBI Taxonomy" id="1862386"/>
    <lineage>
        <taxon>Bacteria</taxon>
        <taxon>Pseudomonadati</taxon>
        <taxon>Bacteroidota</taxon>
        <taxon>Cytophagia</taxon>
        <taxon>Cytophagales</taxon>
        <taxon>Flectobacillaceae</taxon>
        <taxon>Sandaracinomonas</taxon>
    </lineage>
</organism>
<dbReference type="Pfam" id="PF13361">
    <property type="entry name" value="UvrD_C"/>
    <property type="match status" value="2"/>
</dbReference>
<accession>A0A437PWZ7</accession>
<comment type="catalytic activity">
    <reaction evidence="13">
        <text>ATP + H2O = ADP + phosphate + H(+)</text>
        <dbReference type="Rhea" id="RHEA:13065"/>
        <dbReference type="ChEBI" id="CHEBI:15377"/>
        <dbReference type="ChEBI" id="CHEBI:15378"/>
        <dbReference type="ChEBI" id="CHEBI:30616"/>
        <dbReference type="ChEBI" id="CHEBI:43474"/>
        <dbReference type="ChEBI" id="CHEBI:456216"/>
        <dbReference type="EC" id="5.6.2.4"/>
    </reaction>
</comment>
<dbReference type="Gene3D" id="3.40.50.300">
    <property type="entry name" value="P-loop containing nucleotide triphosphate hydrolases"/>
    <property type="match status" value="3"/>
</dbReference>
<dbReference type="InterPro" id="IPR011604">
    <property type="entry name" value="PDDEXK-like_dom_sf"/>
</dbReference>
<dbReference type="EMBL" id="SACY01000001">
    <property type="protein sequence ID" value="RVU26760.1"/>
    <property type="molecule type" value="Genomic_DNA"/>
</dbReference>
<evidence type="ECO:0000313" key="17">
    <source>
        <dbReference type="EMBL" id="RVU26760.1"/>
    </source>
</evidence>
<dbReference type="InterPro" id="IPR014016">
    <property type="entry name" value="UvrD-like_ATP-bd"/>
</dbReference>
<dbReference type="OrthoDB" id="9810135at2"/>
<dbReference type="GO" id="GO:0000725">
    <property type="term" value="P:recombinational repair"/>
    <property type="evidence" value="ECO:0007669"/>
    <property type="project" value="TreeGrafter"/>
</dbReference>
<evidence type="ECO:0000259" key="16">
    <source>
        <dbReference type="PROSITE" id="PS51217"/>
    </source>
</evidence>
<dbReference type="RefSeq" id="WP_127802312.1">
    <property type="nucleotide sequence ID" value="NZ_SACY01000001.1"/>
</dbReference>
<dbReference type="Pfam" id="PF12705">
    <property type="entry name" value="PDDEXK_1"/>
    <property type="match status" value="1"/>
</dbReference>
<feature type="domain" description="UvrD-like helicase C-terminal" evidence="16">
    <location>
        <begin position="520"/>
        <end position="775"/>
    </location>
</feature>
<evidence type="ECO:0000256" key="2">
    <source>
        <dbReference type="ARBA" id="ARBA00022741"/>
    </source>
</evidence>
<dbReference type="AlphaFoldDB" id="A0A437PWZ7"/>
<evidence type="ECO:0000256" key="13">
    <source>
        <dbReference type="ARBA" id="ARBA00048988"/>
    </source>
</evidence>
<keyword evidence="2 14" id="KW-0547">Nucleotide-binding</keyword>
<keyword evidence="8" id="KW-0238">DNA-binding</keyword>
<evidence type="ECO:0000256" key="14">
    <source>
        <dbReference type="PROSITE-ProRule" id="PRU00560"/>
    </source>
</evidence>
<dbReference type="GO" id="GO:0003677">
    <property type="term" value="F:DNA binding"/>
    <property type="evidence" value="ECO:0007669"/>
    <property type="project" value="UniProtKB-KW"/>
</dbReference>
<dbReference type="GO" id="GO:0005829">
    <property type="term" value="C:cytosol"/>
    <property type="evidence" value="ECO:0007669"/>
    <property type="project" value="TreeGrafter"/>
</dbReference>
<dbReference type="InterPro" id="IPR014017">
    <property type="entry name" value="DNA_helicase_UvrD-like_C"/>
</dbReference>
<dbReference type="GO" id="GO:0005524">
    <property type="term" value="F:ATP binding"/>
    <property type="evidence" value="ECO:0007669"/>
    <property type="project" value="UniProtKB-UniRule"/>
</dbReference>
<protein>
    <recommendedName>
        <fullName evidence="12">DNA 3'-5' helicase</fullName>
        <ecNumber evidence="12">5.6.2.4</ecNumber>
    </recommendedName>
</protein>
<evidence type="ECO:0000256" key="11">
    <source>
        <dbReference type="ARBA" id="ARBA00034617"/>
    </source>
</evidence>
<evidence type="ECO:0000313" key="18">
    <source>
        <dbReference type="Proteomes" id="UP000282832"/>
    </source>
</evidence>
<keyword evidence="6" id="KW-0269">Exonuclease</keyword>
<keyword evidence="5 14" id="KW-0347">Helicase</keyword>
<dbReference type="PROSITE" id="PS51198">
    <property type="entry name" value="UVRD_HELICASE_ATP_BIND"/>
    <property type="match status" value="1"/>
</dbReference>
<comment type="catalytic activity">
    <reaction evidence="11">
        <text>Couples ATP hydrolysis with the unwinding of duplex DNA by translocating in the 3'-5' direction.</text>
        <dbReference type="EC" id="5.6.2.4"/>
    </reaction>
</comment>
<evidence type="ECO:0000256" key="7">
    <source>
        <dbReference type="ARBA" id="ARBA00022840"/>
    </source>
</evidence>
<evidence type="ECO:0000256" key="4">
    <source>
        <dbReference type="ARBA" id="ARBA00022801"/>
    </source>
</evidence>
<dbReference type="PANTHER" id="PTHR11070:SF67">
    <property type="entry name" value="DNA 3'-5' HELICASE"/>
    <property type="match status" value="1"/>
</dbReference>
<dbReference type="SUPFAM" id="SSF52540">
    <property type="entry name" value="P-loop containing nucleoside triphosphate hydrolases"/>
    <property type="match status" value="1"/>
</dbReference>
<keyword evidence="3" id="KW-0227">DNA damage</keyword>
<dbReference type="Pfam" id="PF00580">
    <property type="entry name" value="UvrD-helicase"/>
    <property type="match status" value="1"/>
</dbReference>
<evidence type="ECO:0000256" key="5">
    <source>
        <dbReference type="ARBA" id="ARBA00022806"/>
    </source>
</evidence>
<gene>
    <name evidence="17" type="ORF">EOJ36_01830</name>
</gene>
<dbReference type="Gene3D" id="1.10.3170.10">
    <property type="entry name" value="Recbcd, chain B, domain 2"/>
    <property type="match status" value="1"/>
</dbReference>
<evidence type="ECO:0000259" key="15">
    <source>
        <dbReference type="PROSITE" id="PS51198"/>
    </source>
</evidence>
<keyword evidence="18" id="KW-1185">Reference proteome</keyword>
<dbReference type="InterPro" id="IPR000212">
    <property type="entry name" value="DNA_helicase_UvrD/REP"/>
</dbReference>
<evidence type="ECO:0000256" key="3">
    <source>
        <dbReference type="ARBA" id="ARBA00022763"/>
    </source>
</evidence>
<evidence type="ECO:0000256" key="9">
    <source>
        <dbReference type="ARBA" id="ARBA00023204"/>
    </source>
</evidence>
<dbReference type="InterPro" id="IPR027417">
    <property type="entry name" value="P-loop_NTPase"/>
</dbReference>
<feature type="binding site" evidence="14">
    <location>
        <begin position="11"/>
        <end position="18"/>
    </location>
    <ligand>
        <name>ATP</name>
        <dbReference type="ChEBI" id="CHEBI:30616"/>
    </ligand>
</feature>
<dbReference type="GO" id="GO:0043138">
    <property type="term" value="F:3'-5' DNA helicase activity"/>
    <property type="evidence" value="ECO:0007669"/>
    <property type="project" value="UniProtKB-EC"/>
</dbReference>
<name>A0A437PWZ7_9BACT</name>
<dbReference type="PROSITE" id="PS51217">
    <property type="entry name" value="UVRD_HELICASE_CTER"/>
    <property type="match status" value="1"/>
</dbReference>
<proteinExistence type="predicted"/>
<comment type="caution">
    <text evidence="17">The sequence shown here is derived from an EMBL/GenBank/DDBJ whole genome shotgun (WGS) entry which is preliminary data.</text>
</comment>
<dbReference type="EC" id="5.6.2.4" evidence="12"/>
<sequence>MNKRPLKLFSASAGAGKTYTLTINYLTLALSEVDPKGYFRKILAVTFTNKAAEEMKKRIVEFLFSISQNKFFEKTDVKKYEKSEEIITKILSELNNDKISKDEIINRANQTLHQMLQDYGLFSVMTIDAFVQKLSQSFIEELNLPDQFEVVLDNKKLLTDLIDEILDKINQYPDSSLKQAFIDFSMKEVEDEKSWNNLRESLQKFLLILFTEDYMAIEKELASFSTEDFIQIEKQIIAFEKLSLKYLQDLTNSIIELIHSNGLNLEDFVRGKTGPVNDIFKYFENPQLEAKPYSYMKTAIDTETWYSKSASADIKTSIDTISTELNQFVSEFYNSYQLHSQKFILLNLIKRNLRKYTLLTFIQKDLNEFQIDKGLVSISEFSKKINQIVAADPIPFIYEKLGERYIHIFIDEFQDTSILQWKNFMPLLDNAISSNKNSLIVGDAKQSIYKFRGGEVSLIAALNDANLALVENRIGDNEFDLERFENIINYVESENLPNNFRSSKEIVKFNNNFYEWIKENTFLSQTFPLIANVYNNQLKQNASSQIEGCSSIESSFYLKPKNSRGRSQEEWNWHFQNVFETIQISKSKGFKNKDIAILTRGNKEANFLALQLTQLNDPTITITSADSLLLHFSPAIRFVISFLKFLQESKLPLNSYTVLANYHILIGSTEFNFDKKDSLQNQFFALNFDISNCMQTIDSKAVIIQLIDTFKLLSYQSEIPYLLKLLDLIDEYQLNNSNSIEAFVSYYDQNIDKFSINPSDDSDAITISTIHKSKGLEYSVVIMAFADWDFNLTDSPKWFDFNQVSGFEELEVSNKFLGNHYLAGNSKALVEFDYLKEQYESEKELNALDSLNMLYVATTRAKYDLYTFSTWVSTDELENVATLLYNFSKKEYKSFNEYENSVQYILNDSKSTNEFKDTFKKKENFQIQLERNLEKRPLLRQKESKEDFFSQSLEKRKFGNYIHQLLSNWESDAIKDKLHKLPEEIFEANKSAIDGVLNLLENQDYLTLVTEFNTFINEQEIIKDDGTIIRPDRIFKKGNQFVIVDYKTGKSKESHRDQILNYQSLMKEMGYIDVKCKLIYFEESTIVDV</sequence>
<evidence type="ECO:0000256" key="8">
    <source>
        <dbReference type="ARBA" id="ARBA00023125"/>
    </source>
</evidence>
<reference evidence="17 18" key="1">
    <citation type="submission" date="2019-01" db="EMBL/GenBank/DDBJ databases">
        <authorList>
            <person name="Chen W.-M."/>
        </authorList>
    </citation>
    <scope>NUCLEOTIDE SEQUENCE [LARGE SCALE GENOMIC DNA]</scope>
    <source>
        <strain evidence="17 18">FSY-15</strain>
    </source>
</reference>
<keyword evidence="9" id="KW-0234">DNA repair</keyword>
<keyword evidence="10" id="KW-0413">Isomerase</keyword>
<keyword evidence="1" id="KW-0540">Nuclease</keyword>
<evidence type="ECO:0000256" key="12">
    <source>
        <dbReference type="ARBA" id="ARBA00034808"/>
    </source>
</evidence>
<dbReference type="InterPro" id="IPR038726">
    <property type="entry name" value="PDDEXK_AddAB-type"/>
</dbReference>
<keyword evidence="4 14" id="KW-0378">Hydrolase</keyword>
<keyword evidence="7 14" id="KW-0067">ATP-binding</keyword>